<sequence>MKSLRPTSPLGNPLVIPIISFYDAEGREGGGKPAGRRCAEEDDGWPADALLFHLEDGPPPLCLESRWGGPSMRRGRLEMTNLPLEMEPSSTSPRVPPLSSPSSESWPDNNERAGSVENLLTRRMWAPYFYPLTYRWGP</sequence>
<protein>
    <submittedName>
        <fullName evidence="2">Uncharacterized protein</fullName>
    </submittedName>
</protein>
<dbReference type="Proteomes" id="UP000008021">
    <property type="component" value="Chromosome 1"/>
</dbReference>
<evidence type="ECO:0000313" key="3">
    <source>
        <dbReference type="Proteomes" id="UP000008021"/>
    </source>
</evidence>
<evidence type="ECO:0000256" key="1">
    <source>
        <dbReference type="SAM" id="MobiDB-lite"/>
    </source>
</evidence>
<proteinExistence type="predicted"/>
<dbReference type="AlphaFoldDB" id="A0A0E0C010"/>
<dbReference type="HOGENOM" id="CLU_1858410_0_0_1"/>
<reference evidence="2" key="1">
    <citation type="submission" date="2015-04" db="UniProtKB">
        <authorList>
            <consortium name="EnsemblPlants"/>
        </authorList>
    </citation>
    <scope>IDENTIFICATION</scope>
</reference>
<dbReference type="Gramene" id="OMERI01G09560.1">
    <property type="protein sequence ID" value="OMERI01G09560.1"/>
    <property type="gene ID" value="OMERI01G09560"/>
</dbReference>
<dbReference type="EnsemblPlants" id="OMERI01G09560.1">
    <property type="protein sequence ID" value="OMERI01G09560.1"/>
    <property type="gene ID" value="OMERI01G09560"/>
</dbReference>
<feature type="region of interest" description="Disordered" evidence="1">
    <location>
        <begin position="83"/>
        <end position="112"/>
    </location>
</feature>
<keyword evidence="3" id="KW-1185">Reference proteome</keyword>
<evidence type="ECO:0000313" key="2">
    <source>
        <dbReference type="EnsemblPlants" id="OMERI01G09560.1"/>
    </source>
</evidence>
<organism evidence="2">
    <name type="scientific">Oryza meridionalis</name>
    <dbReference type="NCBI Taxonomy" id="40149"/>
    <lineage>
        <taxon>Eukaryota</taxon>
        <taxon>Viridiplantae</taxon>
        <taxon>Streptophyta</taxon>
        <taxon>Embryophyta</taxon>
        <taxon>Tracheophyta</taxon>
        <taxon>Spermatophyta</taxon>
        <taxon>Magnoliopsida</taxon>
        <taxon>Liliopsida</taxon>
        <taxon>Poales</taxon>
        <taxon>Poaceae</taxon>
        <taxon>BOP clade</taxon>
        <taxon>Oryzoideae</taxon>
        <taxon>Oryzeae</taxon>
        <taxon>Oryzinae</taxon>
        <taxon>Oryza</taxon>
    </lineage>
</organism>
<name>A0A0E0C010_9ORYZ</name>
<reference evidence="2" key="2">
    <citation type="submission" date="2018-05" db="EMBL/GenBank/DDBJ databases">
        <title>OmerRS3 (Oryza meridionalis Reference Sequence Version 3).</title>
        <authorList>
            <person name="Zhang J."/>
            <person name="Kudrna D."/>
            <person name="Lee S."/>
            <person name="Talag J."/>
            <person name="Welchert J."/>
            <person name="Wing R.A."/>
        </authorList>
    </citation>
    <scope>NUCLEOTIDE SEQUENCE [LARGE SCALE GENOMIC DNA]</scope>
    <source>
        <strain evidence="2">cv. OR44</strain>
    </source>
</reference>
<accession>A0A0E0C010</accession>